<dbReference type="AlphaFoldDB" id="A0A7D6Z7J1"/>
<dbReference type="InterPro" id="IPR003593">
    <property type="entry name" value="AAA+_ATPase"/>
</dbReference>
<dbReference type="PANTHER" id="PTHR42794">
    <property type="entry name" value="HEMIN IMPORT ATP-BINDING PROTEIN HMUV"/>
    <property type="match status" value="1"/>
</dbReference>
<dbReference type="SMART" id="SM00382">
    <property type="entry name" value="AAA"/>
    <property type="match status" value="1"/>
</dbReference>
<keyword evidence="1" id="KW-0813">Transport</keyword>
<dbReference type="KEGG" id="nhu:H0264_16900"/>
<dbReference type="GO" id="GO:0016887">
    <property type="term" value="F:ATP hydrolysis activity"/>
    <property type="evidence" value="ECO:0007669"/>
    <property type="project" value="InterPro"/>
</dbReference>
<dbReference type="PANTHER" id="PTHR42794:SF2">
    <property type="entry name" value="ABC TRANSPORTER ATP-BINDING PROTEIN"/>
    <property type="match status" value="1"/>
</dbReference>
<dbReference type="PROSITE" id="PS50893">
    <property type="entry name" value="ABC_TRANSPORTER_2"/>
    <property type="match status" value="1"/>
</dbReference>
<feature type="domain" description="ABC transporter" evidence="4">
    <location>
        <begin position="8"/>
        <end position="240"/>
    </location>
</feature>
<dbReference type="PROSITE" id="PS00211">
    <property type="entry name" value="ABC_TRANSPORTER_1"/>
    <property type="match status" value="1"/>
</dbReference>
<dbReference type="FunFam" id="3.40.50.300:FF:000134">
    <property type="entry name" value="Iron-enterobactin ABC transporter ATP-binding protein"/>
    <property type="match status" value="1"/>
</dbReference>
<evidence type="ECO:0000256" key="3">
    <source>
        <dbReference type="ARBA" id="ARBA00022840"/>
    </source>
</evidence>
<name>A0A7D6Z7J1_9NOCA</name>
<protein>
    <submittedName>
        <fullName evidence="5">ABC transporter ATP-binding protein</fullName>
    </submittedName>
</protein>
<keyword evidence="2" id="KW-0547">Nucleotide-binding</keyword>
<evidence type="ECO:0000313" key="6">
    <source>
        <dbReference type="Proteomes" id="UP000515512"/>
    </source>
</evidence>
<dbReference type="GO" id="GO:0005524">
    <property type="term" value="F:ATP binding"/>
    <property type="evidence" value="ECO:0007669"/>
    <property type="project" value="UniProtKB-KW"/>
</dbReference>
<evidence type="ECO:0000256" key="1">
    <source>
        <dbReference type="ARBA" id="ARBA00022448"/>
    </source>
</evidence>
<dbReference type="InterPro" id="IPR027417">
    <property type="entry name" value="P-loop_NTPase"/>
</dbReference>
<dbReference type="InterPro" id="IPR017871">
    <property type="entry name" value="ABC_transporter-like_CS"/>
</dbReference>
<accession>A0A7D6Z7J1</accession>
<evidence type="ECO:0000313" key="5">
    <source>
        <dbReference type="EMBL" id="QLY33684.1"/>
    </source>
</evidence>
<dbReference type="CDD" id="cd03214">
    <property type="entry name" value="ABC_Iron-Siderophores_B12_Hemin"/>
    <property type="match status" value="1"/>
</dbReference>
<dbReference type="EMBL" id="CP059399">
    <property type="protein sequence ID" value="QLY33684.1"/>
    <property type="molecule type" value="Genomic_DNA"/>
</dbReference>
<proteinExistence type="predicted"/>
<gene>
    <name evidence="5" type="ORF">H0264_16900</name>
</gene>
<sequence>MSGRDAALEARELVCAAGRRTVLSGVNFTVRHGETIGIVGPNGSGKTTLMRTIAGLIRPVAGAVLVNGQAVHGLSARRRARALALVTQDEQPPADLLAGEVVALGRTPYLPPWGAGGAQERAAVEAALAAVDLAGFAGRPVNRLSGGERQRVLLARALVQETPLLLLDEPTNHLDITHQLELLTLARDLDRTVVMNLHDLALADRYCDRVLVLHDGRANPLEPPGIALRTEVVTEVFGVHAARVPHPDTGIPHLLISAALT</sequence>
<dbReference type="Proteomes" id="UP000515512">
    <property type="component" value="Chromosome"/>
</dbReference>
<keyword evidence="6" id="KW-1185">Reference proteome</keyword>
<keyword evidence="3 5" id="KW-0067">ATP-binding</keyword>
<dbReference type="InterPro" id="IPR003439">
    <property type="entry name" value="ABC_transporter-like_ATP-bd"/>
</dbReference>
<dbReference type="Pfam" id="PF00005">
    <property type="entry name" value="ABC_tran"/>
    <property type="match status" value="1"/>
</dbReference>
<evidence type="ECO:0000256" key="2">
    <source>
        <dbReference type="ARBA" id="ARBA00022741"/>
    </source>
</evidence>
<dbReference type="SUPFAM" id="SSF52540">
    <property type="entry name" value="P-loop containing nucleoside triphosphate hydrolases"/>
    <property type="match status" value="1"/>
</dbReference>
<reference evidence="5 6" key="1">
    <citation type="submission" date="2020-07" db="EMBL/GenBank/DDBJ databases">
        <authorList>
            <person name="Zhuang K."/>
            <person name="Ran Y."/>
        </authorList>
    </citation>
    <scope>NUCLEOTIDE SEQUENCE [LARGE SCALE GENOMIC DNA]</scope>
    <source>
        <strain evidence="5 6">WCH-YHL-001</strain>
    </source>
</reference>
<evidence type="ECO:0000259" key="4">
    <source>
        <dbReference type="PROSITE" id="PS50893"/>
    </source>
</evidence>
<dbReference type="Gene3D" id="3.40.50.300">
    <property type="entry name" value="P-loop containing nucleotide triphosphate hydrolases"/>
    <property type="match status" value="1"/>
</dbReference>
<organism evidence="5 6">
    <name type="scientific">Nocardia huaxiensis</name>
    <dbReference type="NCBI Taxonomy" id="2755382"/>
    <lineage>
        <taxon>Bacteria</taxon>
        <taxon>Bacillati</taxon>
        <taxon>Actinomycetota</taxon>
        <taxon>Actinomycetes</taxon>
        <taxon>Mycobacteriales</taxon>
        <taxon>Nocardiaceae</taxon>
        <taxon>Nocardia</taxon>
    </lineage>
</organism>